<proteinExistence type="predicted"/>
<name>A0A0C1LGH1_9BACT</name>
<sequence length="163" mass="17669">MNKARITLLSVLMTGSSLIYGIDSNAQSGTVASAKEIRGATPYYEIPNEAPAKLIVDDPLPHLLAKGVVWIQWRVENVHIAPVFGKAALGVSPRLGHLHVQVDDLPWWWADPSNINTIDLAGLPPGPHKIKVTLVNANHEAFPGQSRIVKFTIPEGAVSDHSH</sequence>
<dbReference type="EMBL" id="JSVC01000013">
    <property type="protein sequence ID" value="KIC94433.1"/>
    <property type="molecule type" value="Genomic_DNA"/>
</dbReference>
<dbReference type="RefSeq" id="WP_039140195.1">
    <property type="nucleotide sequence ID" value="NZ_JSVC01000013.1"/>
</dbReference>
<reference evidence="1 2" key="1">
    <citation type="submission" date="2014-11" db="EMBL/GenBank/DDBJ databases">
        <title>Genome sequence of Flavihumibacter solisilvae 3-3.</title>
        <authorList>
            <person name="Zhou G."/>
            <person name="Li M."/>
            <person name="Wang G."/>
        </authorList>
    </citation>
    <scope>NUCLEOTIDE SEQUENCE [LARGE SCALE GENOMIC DNA]</scope>
    <source>
        <strain evidence="1 2">3-3</strain>
    </source>
</reference>
<accession>A0A0C1LGH1</accession>
<evidence type="ECO:0000313" key="2">
    <source>
        <dbReference type="Proteomes" id="UP000031408"/>
    </source>
</evidence>
<comment type="caution">
    <text evidence="1">The sequence shown here is derived from an EMBL/GenBank/DDBJ whole genome shotgun (WGS) entry which is preliminary data.</text>
</comment>
<dbReference type="Pfam" id="PF19625">
    <property type="entry name" value="DUF6130"/>
    <property type="match status" value="1"/>
</dbReference>
<dbReference type="STRING" id="1349421.OI18_12570"/>
<evidence type="ECO:0000313" key="1">
    <source>
        <dbReference type="EMBL" id="KIC94433.1"/>
    </source>
</evidence>
<gene>
    <name evidence="1" type="ORF">OI18_12570</name>
</gene>
<dbReference type="Proteomes" id="UP000031408">
    <property type="component" value="Unassembled WGS sequence"/>
</dbReference>
<dbReference type="AlphaFoldDB" id="A0A0C1LGH1"/>
<protein>
    <submittedName>
        <fullName evidence="1">Uncharacterized protein</fullName>
    </submittedName>
</protein>
<organism evidence="1 2">
    <name type="scientific">Flavihumibacter solisilvae</name>
    <dbReference type="NCBI Taxonomy" id="1349421"/>
    <lineage>
        <taxon>Bacteria</taxon>
        <taxon>Pseudomonadati</taxon>
        <taxon>Bacteroidota</taxon>
        <taxon>Chitinophagia</taxon>
        <taxon>Chitinophagales</taxon>
        <taxon>Chitinophagaceae</taxon>
        <taxon>Flavihumibacter</taxon>
    </lineage>
</organism>
<keyword evidence="2" id="KW-1185">Reference proteome</keyword>
<dbReference type="InterPro" id="IPR046133">
    <property type="entry name" value="DUF6130"/>
</dbReference>